<sequence length="99" mass="11150">MLLKLIAANSAGKRISDFHILRLISKDVREEWVWRSGNGTAEMSESSRRLGAALSRGGEVGMVLEPLPGRQRSEALPERKWKTNFRIHAPLLWSGTNRP</sequence>
<organism evidence="1 2">
    <name type="scientific">Aldrovandia affinis</name>
    <dbReference type="NCBI Taxonomy" id="143900"/>
    <lineage>
        <taxon>Eukaryota</taxon>
        <taxon>Metazoa</taxon>
        <taxon>Chordata</taxon>
        <taxon>Craniata</taxon>
        <taxon>Vertebrata</taxon>
        <taxon>Euteleostomi</taxon>
        <taxon>Actinopterygii</taxon>
        <taxon>Neopterygii</taxon>
        <taxon>Teleostei</taxon>
        <taxon>Notacanthiformes</taxon>
        <taxon>Halosauridae</taxon>
        <taxon>Aldrovandia</taxon>
    </lineage>
</organism>
<protein>
    <submittedName>
        <fullName evidence="1">Uncharacterized protein</fullName>
    </submittedName>
</protein>
<evidence type="ECO:0000313" key="2">
    <source>
        <dbReference type="Proteomes" id="UP001221898"/>
    </source>
</evidence>
<gene>
    <name evidence="1" type="ORF">AAFF_G00417430</name>
</gene>
<reference evidence="1" key="1">
    <citation type="journal article" date="2023" name="Science">
        <title>Genome structures resolve the early diversification of teleost fishes.</title>
        <authorList>
            <person name="Parey E."/>
            <person name="Louis A."/>
            <person name="Montfort J."/>
            <person name="Bouchez O."/>
            <person name="Roques C."/>
            <person name="Iampietro C."/>
            <person name="Lluch J."/>
            <person name="Castinel A."/>
            <person name="Donnadieu C."/>
            <person name="Desvignes T."/>
            <person name="Floi Bucao C."/>
            <person name="Jouanno E."/>
            <person name="Wen M."/>
            <person name="Mejri S."/>
            <person name="Dirks R."/>
            <person name="Jansen H."/>
            <person name="Henkel C."/>
            <person name="Chen W.J."/>
            <person name="Zahm M."/>
            <person name="Cabau C."/>
            <person name="Klopp C."/>
            <person name="Thompson A.W."/>
            <person name="Robinson-Rechavi M."/>
            <person name="Braasch I."/>
            <person name="Lecointre G."/>
            <person name="Bobe J."/>
            <person name="Postlethwait J.H."/>
            <person name="Berthelot C."/>
            <person name="Roest Crollius H."/>
            <person name="Guiguen Y."/>
        </authorList>
    </citation>
    <scope>NUCLEOTIDE SEQUENCE</scope>
    <source>
        <strain evidence="1">NC1722</strain>
    </source>
</reference>
<name>A0AAD7WJD1_9TELE</name>
<dbReference type="EMBL" id="JAINUG010000087">
    <property type="protein sequence ID" value="KAJ8398835.1"/>
    <property type="molecule type" value="Genomic_DNA"/>
</dbReference>
<proteinExistence type="predicted"/>
<dbReference type="Proteomes" id="UP001221898">
    <property type="component" value="Unassembled WGS sequence"/>
</dbReference>
<keyword evidence="2" id="KW-1185">Reference proteome</keyword>
<accession>A0AAD7WJD1</accession>
<dbReference type="AlphaFoldDB" id="A0AAD7WJD1"/>
<evidence type="ECO:0000313" key="1">
    <source>
        <dbReference type="EMBL" id="KAJ8398835.1"/>
    </source>
</evidence>
<comment type="caution">
    <text evidence="1">The sequence shown here is derived from an EMBL/GenBank/DDBJ whole genome shotgun (WGS) entry which is preliminary data.</text>
</comment>